<feature type="region of interest" description="Disordered" evidence="1">
    <location>
        <begin position="162"/>
        <end position="228"/>
    </location>
</feature>
<feature type="compositionally biased region" description="Polar residues" evidence="1">
    <location>
        <begin position="87"/>
        <end position="99"/>
    </location>
</feature>
<name>A0A182JBM6_ANOAO</name>
<feature type="compositionally biased region" description="Basic residues" evidence="1">
    <location>
        <begin position="570"/>
        <end position="579"/>
    </location>
</feature>
<keyword evidence="2" id="KW-0472">Membrane</keyword>
<sequence>MGNPCVWWCSVLWTCVAVVAVAQAETNHFTNSPKLIMAAKNYTTYELEVPGSKPITIIEANEPLGGGANERLDTTFPSDPQQLRVGSASTTNFRTSTGISVGRPAQDDDQPPVGGGGSTRKTLYSPELLNKFLKEYSEKLRNADSLTRKRLNEITMLNYQQQQQHQQQQQQHQQQQQQQHQQQQQQQHPSDDRGEEQSKEYQYRRKPDSLQRPQNESHVVASPEDGAKVEDEFVFEDTHERHVMMGAGSSNKRWYQEPPGGGGGGGAYPSHGDGQKAHPWNVKDGWVTLEAVPWSESKVSKWHAASVAEVNRNHGPGKGQHPSHQSLGNYWSDDSGEEASRYKPSPPPSPSSIGASSYYQEGTGGDDYGSPYGVNRQPPNRLPSPAESLYNRRRPPYSERPDGDRGSRPTVQPTQLDGWYDSTQLQSSPYDSMKAYHEQTSPAASPPNRDIITDGRPANFPKYAPDQPAYAGYGVTSAPPPQNLRGRPVSYPDHGNGEWVLISTTKGYQYPKRRHGQRAITFTPATSTSHQTVKLTVLPMKNAVDMTTSHNGLIEVSSSTQTVEDAVKQQKTKNKHNKRQPLPTSTASPKRKKHSFVEQQGQATYSLMRRDAAQDSSAVLAAVSAGMVPATMAILAPMVLGKKRK</sequence>
<proteinExistence type="predicted"/>
<accession>A0A182JBM6</accession>
<reference evidence="4" key="1">
    <citation type="submission" date="2022-08" db="UniProtKB">
        <authorList>
            <consortium name="EnsemblMetazoa"/>
        </authorList>
    </citation>
    <scope>IDENTIFICATION</scope>
    <source>
        <strain evidence="4">EBRO</strain>
    </source>
</reference>
<feature type="region of interest" description="Disordered" evidence="1">
    <location>
        <begin position="559"/>
        <end position="600"/>
    </location>
</feature>
<feature type="region of interest" description="Disordered" evidence="1">
    <location>
        <begin position="77"/>
        <end position="122"/>
    </location>
</feature>
<feature type="transmembrane region" description="Helical" evidence="2">
    <location>
        <begin position="618"/>
        <end position="640"/>
    </location>
</feature>
<keyword evidence="3" id="KW-0732">Signal</keyword>
<dbReference type="AlphaFoldDB" id="A0A182JBM6"/>
<feature type="region of interest" description="Disordered" evidence="1">
    <location>
        <begin position="311"/>
        <end position="455"/>
    </location>
</feature>
<organism evidence="4">
    <name type="scientific">Anopheles atroparvus</name>
    <name type="common">European mosquito</name>
    <dbReference type="NCBI Taxonomy" id="41427"/>
    <lineage>
        <taxon>Eukaryota</taxon>
        <taxon>Metazoa</taxon>
        <taxon>Ecdysozoa</taxon>
        <taxon>Arthropoda</taxon>
        <taxon>Hexapoda</taxon>
        <taxon>Insecta</taxon>
        <taxon>Pterygota</taxon>
        <taxon>Neoptera</taxon>
        <taxon>Endopterygota</taxon>
        <taxon>Diptera</taxon>
        <taxon>Nematocera</taxon>
        <taxon>Culicoidea</taxon>
        <taxon>Culicidae</taxon>
        <taxon>Anophelinae</taxon>
        <taxon>Anopheles</taxon>
    </lineage>
</organism>
<keyword evidence="2" id="KW-0812">Transmembrane</keyword>
<dbReference type="EnsemblMetazoa" id="AATE015047-RA">
    <property type="protein sequence ID" value="AATE015047-PA.1"/>
    <property type="gene ID" value="AATE015047"/>
</dbReference>
<keyword evidence="2" id="KW-1133">Transmembrane helix</keyword>
<evidence type="ECO:0000256" key="1">
    <source>
        <dbReference type="SAM" id="MobiDB-lite"/>
    </source>
</evidence>
<feature type="chain" id="PRO_5043377323" evidence="3">
    <location>
        <begin position="25"/>
        <end position="645"/>
    </location>
</feature>
<feature type="signal peptide" evidence="3">
    <location>
        <begin position="1"/>
        <end position="24"/>
    </location>
</feature>
<evidence type="ECO:0000313" key="4">
    <source>
        <dbReference type="EnsemblMetazoa" id="AATE015047-PA.1"/>
    </source>
</evidence>
<feature type="compositionally biased region" description="Low complexity" evidence="1">
    <location>
        <begin position="162"/>
        <end position="188"/>
    </location>
</feature>
<protein>
    <submittedName>
        <fullName evidence="4">Uncharacterized protein</fullName>
    </submittedName>
</protein>
<feature type="compositionally biased region" description="Polar residues" evidence="1">
    <location>
        <begin position="409"/>
        <end position="430"/>
    </location>
</feature>
<feature type="region of interest" description="Disordered" evidence="1">
    <location>
        <begin position="250"/>
        <end position="277"/>
    </location>
</feature>
<feature type="compositionally biased region" description="Basic and acidic residues" evidence="1">
    <location>
        <begin position="396"/>
        <end position="407"/>
    </location>
</feature>
<evidence type="ECO:0000256" key="2">
    <source>
        <dbReference type="SAM" id="Phobius"/>
    </source>
</evidence>
<evidence type="ECO:0000256" key="3">
    <source>
        <dbReference type="SAM" id="SignalP"/>
    </source>
</evidence>
<feature type="compositionally biased region" description="Basic and acidic residues" evidence="1">
    <location>
        <begin position="189"/>
        <end position="209"/>
    </location>
</feature>
<dbReference type="VEuPathDB" id="VectorBase:AATE015047"/>